<evidence type="ECO:0000256" key="1">
    <source>
        <dbReference type="ARBA" id="ARBA00004442"/>
    </source>
</evidence>
<feature type="domain" description="OmpA-like" evidence="6">
    <location>
        <begin position="138"/>
        <end position="254"/>
    </location>
</feature>
<dbReference type="InterPro" id="IPR036737">
    <property type="entry name" value="OmpA-like_sf"/>
</dbReference>
<dbReference type="AlphaFoldDB" id="A0A809RML7"/>
<evidence type="ECO:0000256" key="2">
    <source>
        <dbReference type="ARBA" id="ARBA00023136"/>
    </source>
</evidence>
<dbReference type="PROSITE" id="PS51123">
    <property type="entry name" value="OMPA_2"/>
    <property type="match status" value="1"/>
</dbReference>
<reference evidence="8" key="1">
    <citation type="submission" date="2019-11" db="EMBL/GenBank/DDBJ databases">
        <title>Isolation and characterization of a novel species in the genus Sulfuriferula.</title>
        <authorList>
            <person name="Mochizuki J."/>
            <person name="Kojima H."/>
            <person name="Fukui M."/>
        </authorList>
    </citation>
    <scope>NUCLEOTIDE SEQUENCE [LARGE SCALE GENOMIC DNA]</scope>
    <source>
        <strain evidence="8">SGTM</strain>
    </source>
</reference>
<evidence type="ECO:0000313" key="8">
    <source>
        <dbReference type="Proteomes" id="UP000463939"/>
    </source>
</evidence>
<evidence type="ECO:0000256" key="3">
    <source>
        <dbReference type="ARBA" id="ARBA00023237"/>
    </source>
</evidence>
<dbReference type="EMBL" id="AP021881">
    <property type="protein sequence ID" value="BBP00041.1"/>
    <property type="molecule type" value="Genomic_DNA"/>
</dbReference>
<dbReference type="Gene3D" id="3.40.1520.20">
    <property type="match status" value="1"/>
</dbReference>
<dbReference type="PANTHER" id="PTHR30329">
    <property type="entry name" value="STATOR ELEMENT OF FLAGELLAR MOTOR COMPLEX"/>
    <property type="match status" value="1"/>
</dbReference>
<proteinExistence type="predicted"/>
<gene>
    <name evidence="7" type="ORF">SFSGTM_07490</name>
</gene>
<keyword evidence="3" id="KW-0998">Cell outer membrane</keyword>
<dbReference type="RefSeq" id="WP_162084011.1">
    <property type="nucleotide sequence ID" value="NZ_AP021881.1"/>
</dbReference>
<feature type="chain" id="PRO_5032758791" description="OmpA-like domain-containing protein" evidence="5">
    <location>
        <begin position="20"/>
        <end position="254"/>
    </location>
</feature>
<dbReference type="Proteomes" id="UP000463939">
    <property type="component" value="Chromosome"/>
</dbReference>
<protein>
    <recommendedName>
        <fullName evidence="6">OmpA-like domain-containing protein</fullName>
    </recommendedName>
</protein>
<dbReference type="PANTHER" id="PTHR30329:SF21">
    <property type="entry name" value="LIPOPROTEIN YIAD-RELATED"/>
    <property type="match status" value="1"/>
</dbReference>
<dbReference type="GO" id="GO:0009279">
    <property type="term" value="C:cell outer membrane"/>
    <property type="evidence" value="ECO:0007669"/>
    <property type="project" value="UniProtKB-SubCell"/>
</dbReference>
<organism evidence="7 8">
    <name type="scientific">Sulfuriferula nivalis</name>
    <dbReference type="NCBI Taxonomy" id="2675298"/>
    <lineage>
        <taxon>Bacteria</taxon>
        <taxon>Pseudomonadati</taxon>
        <taxon>Pseudomonadota</taxon>
        <taxon>Betaproteobacteria</taxon>
        <taxon>Nitrosomonadales</taxon>
        <taxon>Sulfuricellaceae</taxon>
        <taxon>Sulfuriferula</taxon>
    </lineage>
</organism>
<dbReference type="CDD" id="cd07185">
    <property type="entry name" value="OmpA_C-like"/>
    <property type="match status" value="1"/>
</dbReference>
<sequence>MRHYWIPLVGLLYSLPLLADTNLPQPPIVVSGTVPDEATHAKLVARVRELYGADRVVDEMVIGKVTLPPNWTEHLNRLLDPSLRQISHGQLKVEGNLISVRGEVANEALRQQIASDMATRLNPTYTIHNGLQVAAQDQSLVDNALANRNIEFESGSANLTESGKNILNTIATVLIKLQNKHVDITGYTDNQGIRLSNINLSQARANAVKAYLVERQVQPDNINTYGLGPDQPIATNDTAEGRARNRRIEFRVVQ</sequence>
<dbReference type="SUPFAM" id="SSF103088">
    <property type="entry name" value="OmpA-like"/>
    <property type="match status" value="1"/>
</dbReference>
<accession>A0A809RML7</accession>
<evidence type="ECO:0000256" key="4">
    <source>
        <dbReference type="PROSITE-ProRule" id="PRU00473"/>
    </source>
</evidence>
<dbReference type="KEGG" id="sniv:SFSGTM_07490"/>
<dbReference type="InterPro" id="IPR050330">
    <property type="entry name" value="Bact_OuterMem_StrucFunc"/>
</dbReference>
<evidence type="ECO:0000313" key="7">
    <source>
        <dbReference type="EMBL" id="BBP00041.1"/>
    </source>
</evidence>
<dbReference type="Pfam" id="PF00691">
    <property type="entry name" value="OmpA"/>
    <property type="match status" value="1"/>
</dbReference>
<evidence type="ECO:0000256" key="5">
    <source>
        <dbReference type="SAM" id="SignalP"/>
    </source>
</evidence>
<feature type="signal peptide" evidence="5">
    <location>
        <begin position="1"/>
        <end position="19"/>
    </location>
</feature>
<keyword evidence="2 4" id="KW-0472">Membrane</keyword>
<dbReference type="Gene3D" id="3.30.1330.60">
    <property type="entry name" value="OmpA-like domain"/>
    <property type="match status" value="1"/>
</dbReference>
<comment type="subcellular location">
    <subcellularLocation>
        <location evidence="1">Cell outer membrane</location>
    </subcellularLocation>
</comment>
<evidence type="ECO:0000259" key="6">
    <source>
        <dbReference type="PROSITE" id="PS51123"/>
    </source>
</evidence>
<name>A0A809RML7_9PROT</name>
<keyword evidence="5" id="KW-0732">Signal</keyword>
<dbReference type="InterPro" id="IPR006664">
    <property type="entry name" value="OMP_bac"/>
</dbReference>
<dbReference type="PRINTS" id="PR01021">
    <property type="entry name" value="OMPADOMAIN"/>
</dbReference>
<dbReference type="InterPro" id="IPR006665">
    <property type="entry name" value="OmpA-like"/>
</dbReference>
<keyword evidence="8" id="KW-1185">Reference proteome</keyword>